<accession>A0A646KE07</accession>
<evidence type="ECO:0000313" key="1">
    <source>
        <dbReference type="EMBL" id="MQT00475.1"/>
    </source>
</evidence>
<reference evidence="1 2" key="1">
    <citation type="submission" date="2019-05" db="EMBL/GenBank/DDBJ databases">
        <title>Comparative genomics and metabolomics analyses of clavulanic acid producing Streptomyces species provides insight into specialized metabolism and evolution of beta-lactam biosynthetic gene clusters.</title>
        <authorList>
            <person name="Moore M.A."/>
            <person name="Cruz-Morales P."/>
            <person name="Barona Gomez F."/>
            <person name="Kapil T."/>
        </authorList>
    </citation>
    <scope>NUCLEOTIDE SEQUENCE [LARGE SCALE GENOMIC DNA]</scope>
    <source>
        <strain evidence="1 2">NRRL 5741</strain>
    </source>
</reference>
<evidence type="ECO:0000313" key="2">
    <source>
        <dbReference type="Proteomes" id="UP000419138"/>
    </source>
</evidence>
<dbReference type="EMBL" id="VCLA01000078">
    <property type="protein sequence ID" value="MQT00475.1"/>
    <property type="molecule type" value="Genomic_DNA"/>
</dbReference>
<dbReference type="Proteomes" id="UP000419138">
    <property type="component" value="Unassembled WGS sequence"/>
</dbReference>
<name>A0A646KE07_STRJU</name>
<keyword evidence="2" id="KW-1185">Reference proteome</keyword>
<comment type="caution">
    <text evidence="1">The sequence shown here is derived from an EMBL/GenBank/DDBJ whole genome shotgun (WGS) entry which is preliminary data.</text>
</comment>
<dbReference type="AlphaFoldDB" id="A0A646KE07"/>
<gene>
    <name evidence="1" type="ORF">FF041_09615</name>
</gene>
<proteinExistence type="predicted"/>
<protein>
    <submittedName>
        <fullName evidence="1">Uncharacterized protein</fullName>
    </submittedName>
</protein>
<organism evidence="1 2">
    <name type="scientific">Streptomyces jumonjinensis</name>
    <dbReference type="NCBI Taxonomy" id="1945"/>
    <lineage>
        <taxon>Bacteria</taxon>
        <taxon>Bacillati</taxon>
        <taxon>Actinomycetota</taxon>
        <taxon>Actinomycetes</taxon>
        <taxon>Kitasatosporales</taxon>
        <taxon>Streptomycetaceae</taxon>
        <taxon>Streptomyces</taxon>
    </lineage>
</organism>
<dbReference type="RefSeq" id="WP_153522000.1">
    <property type="nucleotide sequence ID" value="NZ_JBEPDZ010000066.1"/>
</dbReference>
<sequence>MAAVTPDGYVSQVIDGAAGLVAPDGPRRRAAPEDRFAESFSLIRDSVAWLAQSRRARSIDESLSQAYEISLEITSSLYAAGADGHAWRSWSSLASWGYALRGDVSGAVPYAVLGGSWGHLEGLQAAPHRQPLPERVVRNLTLGAEASLSGPEHGAEAPLPGPENDDDIDGAWLSLAVSIPRKDHRRTEESLQALADFWILEDEEWDVFALRGYPCFDPCVCAAAALARRDGYRPRELTHDARRFLGPGLAP</sequence>
<dbReference type="OrthoDB" id="9429663at2"/>